<evidence type="ECO:0000256" key="5">
    <source>
        <dbReference type="ARBA" id="ARBA00023043"/>
    </source>
</evidence>
<dbReference type="Proteomes" id="UP000558488">
    <property type="component" value="Unassembled WGS sequence"/>
</dbReference>
<evidence type="ECO:0000256" key="3">
    <source>
        <dbReference type="ARBA" id="ARBA00022737"/>
    </source>
</evidence>
<dbReference type="InterPro" id="IPR024862">
    <property type="entry name" value="TRPV"/>
</dbReference>
<feature type="transmembrane region" description="Helical" evidence="8">
    <location>
        <begin position="33"/>
        <end position="54"/>
    </location>
</feature>
<dbReference type="PANTHER" id="PTHR10582">
    <property type="entry name" value="TRANSIENT RECEPTOR POTENTIAL ION CHANNEL PROTEIN"/>
    <property type="match status" value="1"/>
</dbReference>
<keyword evidence="10" id="KW-0675">Receptor</keyword>
<comment type="subcellular location">
    <subcellularLocation>
        <location evidence="1">Membrane</location>
        <topology evidence="1">Multi-pass membrane protein</topology>
    </subcellularLocation>
</comment>
<accession>A0A7J7S6G2</accession>
<sequence length="262" mass="29422">MLRVNAGVWGHVWWHSHLPQLLVRVFQVILRDLLRFLLVYLVFLFGFSVALVSLSQEVRDSRVPASSNATEAALSGAGQEDAEGGEVPYRSIMETALELFKFTIGMGELAFQERLRFRGAVLLLLLAYVLLTYILLLNMLIALMNETVSSVTTDSWSTWKLQKAISVLEMEHGYWWCRRKKRPTGVKLRVGTRPDGSPDERWCFRSEEVNWAAWEQTLPTVREEPAGPGDTGPGESPALAGRPGKGGAHEEDYLPLQPLTAR</sequence>
<gene>
    <name evidence="10" type="ORF">mPipKuh1_018117</name>
</gene>
<evidence type="ECO:0000313" key="10">
    <source>
        <dbReference type="EMBL" id="KAF6284032.1"/>
    </source>
</evidence>
<name>A0A7J7S6G2_PIPKU</name>
<dbReference type="Pfam" id="PF00520">
    <property type="entry name" value="Ion_trans"/>
    <property type="match status" value="1"/>
</dbReference>
<feature type="region of interest" description="Disordered" evidence="7">
    <location>
        <begin position="220"/>
        <end position="262"/>
    </location>
</feature>
<keyword evidence="2 8" id="KW-0812">Transmembrane</keyword>
<evidence type="ECO:0000256" key="2">
    <source>
        <dbReference type="ARBA" id="ARBA00022692"/>
    </source>
</evidence>
<reference evidence="10 11" key="1">
    <citation type="journal article" date="2020" name="Nature">
        <title>Six reference-quality genomes reveal evolution of bat adaptations.</title>
        <authorList>
            <person name="Jebb D."/>
            <person name="Huang Z."/>
            <person name="Pippel M."/>
            <person name="Hughes G.M."/>
            <person name="Lavrichenko K."/>
            <person name="Devanna P."/>
            <person name="Winkler S."/>
            <person name="Jermiin L.S."/>
            <person name="Skirmuntt E.C."/>
            <person name="Katzourakis A."/>
            <person name="Burkitt-Gray L."/>
            <person name="Ray D.A."/>
            <person name="Sullivan K.A.M."/>
            <person name="Roscito J.G."/>
            <person name="Kirilenko B.M."/>
            <person name="Davalos L.M."/>
            <person name="Corthals A.P."/>
            <person name="Power M.L."/>
            <person name="Jones G."/>
            <person name="Ransome R.D."/>
            <person name="Dechmann D.K.N."/>
            <person name="Locatelli A.G."/>
            <person name="Puechmaille S.J."/>
            <person name="Fedrigo O."/>
            <person name="Jarvis E.D."/>
            <person name="Hiller M."/>
            <person name="Vernes S.C."/>
            <person name="Myers E.W."/>
            <person name="Teeling E.C."/>
        </authorList>
    </citation>
    <scope>NUCLEOTIDE SEQUENCE [LARGE SCALE GENOMIC DNA]</scope>
    <source>
        <strain evidence="10">MPipKuh1</strain>
        <tissue evidence="10">Flight muscle</tissue>
    </source>
</reference>
<dbReference type="GO" id="GO:0098703">
    <property type="term" value="P:calcium ion import across plasma membrane"/>
    <property type="evidence" value="ECO:0007669"/>
    <property type="project" value="TreeGrafter"/>
</dbReference>
<dbReference type="PANTHER" id="PTHR10582:SF5">
    <property type="entry name" value="TRANSIENT RECEPTOR POTENTIAL CATION CHANNEL SUBFAMILY V MEMBER 2"/>
    <property type="match status" value="1"/>
</dbReference>
<evidence type="ECO:0000256" key="7">
    <source>
        <dbReference type="SAM" id="MobiDB-lite"/>
    </source>
</evidence>
<dbReference type="GO" id="GO:0005886">
    <property type="term" value="C:plasma membrane"/>
    <property type="evidence" value="ECO:0007669"/>
    <property type="project" value="TreeGrafter"/>
</dbReference>
<evidence type="ECO:0000256" key="6">
    <source>
        <dbReference type="ARBA" id="ARBA00023136"/>
    </source>
</evidence>
<evidence type="ECO:0000256" key="4">
    <source>
        <dbReference type="ARBA" id="ARBA00022989"/>
    </source>
</evidence>
<keyword evidence="11" id="KW-1185">Reference proteome</keyword>
<organism evidence="10 11">
    <name type="scientific">Pipistrellus kuhlii</name>
    <name type="common">Kuhl's pipistrelle</name>
    <dbReference type="NCBI Taxonomy" id="59472"/>
    <lineage>
        <taxon>Eukaryota</taxon>
        <taxon>Metazoa</taxon>
        <taxon>Chordata</taxon>
        <taxon>Craniata</taxon>
        <taxon>Vertebrata</taxon>
        <taxon>Euteleostomi</taxon>
        <taxon>Mammalia</taxon>
        <taxon>Eutheria</taxon>
        <taxon>Laurasiatheria</taxon>
        <taxon>Chiroptera</taxon>
        <taxon>Yangochiroptera</taxon>
        <taxon>Vespertilionidae</taxon>
        <taxon>Pipistrellus</taxon>
    </lineage>
</organism>
<feature type="domain" description="Ion transport" evidence="9">
    <location>
        <begin position="21"/>
        <end position="154"/>
    </location>
</feature>
<evidence type="ECO:0000259" key="9">
    <source>
        <dbReference type="Pfam" id="PF00520"/>
    </source>
</evidence>
<evidence type="ECO:0000313" key="11">
    <source>
        <dbReference type="Proteomes" id="UP000558488"/>
    </source>
</evidence>
<evidence type="ECO:0000256" key="1">
    <source>
        <dbReference type="ARBA" id="ARBA00004141"/>
    </source>
</evidence>
<keyword evidence="5" id="KW-0040">ANK repeat</keyword>
<dbReference type="AlphaFoldDB" id="A0A7J7S6G2"/>
<dbReference type="EMBL" id="JACAGB010000045">
    <property type="protein sequence ID" value="KAF6284032.1"/>
    <property type="molecule type" value="Genomic_DNA"/>
</dbReference>
<comment type="caution">
    <text evidence="10">The sequence shown here is derived from an EMBL/GenBank/DDBJ whole genome shotgun (WGS) entry which is preliminary data.</text>
</comment>
<keyword evidence="3" id="KW-0677">Repeat</keyword>
<keyword evidence="4 8" id="KW-1133">Transmembrane helix</keyword>
<dbReference type="InterPro" id="IPR008347">
    <property type="entry name" value="TrpV1-4"/>
</dbReference>
<proteinExistence type="predicted"/>
<evidence type="ECO:0000256" key="8">
    <source>
        <dbReference type="SAM" id="Phobius"/>
    </source>
</evidence>
<dbReference type="InterPro" id="IPR005821">
    <property type="entry name" value="Ion_trans_dom"/>
</dbReference>
<feature type="transmembrane region" description="Helical" evidence="8">
    <location>
        <begin position="121"/>
        <end position="144"/>
    </location>
</feature>
<dbReference type="GO" id="GO:0005262">
    <property type="term" value="F:calcium channel activity"/>
    <property type="evidence" value="ECO:0007669"/>
    <property type="project" value="TreeGrafter"/>
</dbReference>
<protein>
    <submittedName>
        <fullName evidence="10">Transient receptor potential cation channel subfamily V member 2</fullName>
    </submittedName>
</protein>
<dbReference type="PRINTS" id="PR01768">
    <property type="entry name" value="TRPVRECEPTOR"/>
</dbReference>
<keyword evidence="6 8" id="KW-0472">Membrane</keyword>